<evidence type="ECO:0000256" key="1">
    <source>
        <dbReference type="SAM" id="MobiDB-lite"/>
    </source>
</evidence>
<dbReference type="GeneID" id="81428364"/>
<dbReference type="Proteomes" id="UP001149163">
    <property type="component" value="Unassembled WGS sequence"/>
</dbReference>
<comment type="caution">
    <text evidence="2">The sequence shown here is derived from an EMBL/GenBank/DDBJ whole genome shotgun (WGS) entry which is preliminary data.</text>
</comment>
<sequence>MAPPIEVSQVSEPSRAQLALALAIVKQKPPGTAVKDYILQFRKCIKQVEENSIIVSNKFLDSVAFWQTAYKKSEAEQTKLLNTIYELEQRNESLLTKLHMDPTTSDSKKIPATKRKAFCEVVNGSDASRKRGKRSPPTTQSQKDPAAQGNEIEHDQGIAFTGQIFALQRALQKRRKSSLLAIDAVILCKEAETELLNAIQRDILLATQSKISQPQQTKWPGLIAVLNAVELSFQLVRQALHKIPSSANEKQHKNQIVYYMVCLFESTMTGLTQHCTARSKEKDTENGVPISTKTTRPSVNGSNSGKHLPSAKGDTASLLVAMLCKTALSLDLARQDDQEVMEGFLYIVLNRVGKMLALFVFNRLQLPSVVCPKMGTPEGLAVMREEALSPQHAQLEARHLICFLNRVLSGGPLCSDASPVQAQFVRKVKTQLQKSLLKAVFGDADPLFQNGLVRPATPPPQDHDGRRRDRPVFSEWFTQELWRLVGWDLLGSTISPS</sequence>
<feature type="region of interest" description="Disordered" evidence="1">
    <location>
        <begin position="124"/>
        <end position="149"/>
    </location>
</feature>
<dbReference type="OrthoDB" id="202825at2759"/>
<proteinExistence type="predicted"/>
<evidence type="ECO:0000313" key="3">
    <source>
        <dbReference type="Proteomes" id="UP001149163"/>
    </source>
</evidence>
<accession>A0A9W9HXF4</accession>
<reference evidence="2" key="2">
    <citation type="journal article" date="2023" name="IMA Fungus">
        <title>Comparative genomic study of the Penicillium genus elucidates a diverse pangenome and 15 lateral gene transfer events.</title>
        <authorList>
            <person name="Petersen C."/>
            <person name="Sorensen T."/>
            <person name="Nielsen M.R."/>
            <person name="Sondergaard T.E."/>
            <person name="Sorensen J.L."/>
            <person name="Fitzpatrick D.A."/>
            <person name="Frisvad J.C."/>
            <person name="Nielsen K.L."/>
        </authorList>
    </citation>
    <scope>NUCLEOTIDE SEQUENCE</scope>
    <source>
        <strain evidence="2">IBT 26290</strain>
    </source>
</reference>
<feature type="compositionally biased region" description="Polar residues" evidence="1">
    <location>
        <begin position="289"/>
        <end position="305"/>
    </location>
</feature>
<organism evidence="2 3">
    <name type="scientific">Penicillium canariense</name>
    <dbReference type="NCBI Taxonomy" id="189055"/>
    <lineage>
        <taxon>Eukaryota</taxon>
        <taxon>Fungi</taxon>
        <taxon>Dikarya</taxon>
        <taxon>Ascomycota</taxon>
        <taxon>Pezizomycotina</taxon>
        <taxon>Eurotiomycetes</taxon>
        <taxon>Eurotiomycetidae</taxon>
        <taxon>Eurotiales</taxon>
        <taxon>Aspergillaceae</taxon>
        <taxon>Penicillium</taxon>
    </lineage>
</organism>
<dbReference type="AlphaFoldDB" id="A0A9W9HXF4"/>
<feature type="region of interest" description="Disordered" evidence="1">
    <location>
        <begin position="277"/>
        <end position="310"/>
    </location>
</feature>
<evidence type="ECO:0000313" key="2">
    <source>
        <dbReference type="EMBL" id="KAJ5160059.1"/>
    </source>
</evidence>
<protein>
    <submittedName>
        <fullName evidence="2">Uncharacterized protein</fullName>
    </submittedName>
</protein>
<dbReference type="EMBL" id="JAPQKN010000004">
    <property type="protein sequence ID" value="KAJ5160059.1"/>
    <property type="molecule type" value="Genomic_DNA"/>
</dbReference>
<reference evidence="2" key="1">
    <citation type="submission" date="2022-11" db="EMBL/GenBank/DDBJ databases">
        <authorList>
            <person name="Petersen C."/>
        </authorList>
    </citation>
    <scope>NUCLEOTIDE SEQUENCE</scope>
    <source>
        <strain evidence="2">IBT 26290</strain>
    </source>
</reference>
<keyword evidence="3" id="KW-1185">Reference proteome</keyword>
<dbReference type="RefSeq" id="XP_056541617.1">
    <property type="nucleotide sequence ID" value="XM_056689188.1"/>
</dbReference>
<name>A0A9W9HXF4_9EURO</name>
<gene>
    <name evidence="2" type="ORF">N7482_007063</name>
</gene>